<keyword evidence="7" id="KW-1185">Reference proteome</keyword>
<dbReference type="SUPFAM" id="SSF69255">
    <property type="entry name" value="gp5 N-terminal domain-like"/>
    <property type="match status" value="1"/>
</dbReference>
<dbReference type="InterPro" id="IPR017847">
    <property type="entry name" value="T6SS_RhsGE_Vgr_subset"/>
</dbReference>
<dbReference type="Pfam" id="PF04717">
    <property type="entry name" value="Phage_base_V"/>
    <property type="match status" value="1"/>
</dbReference>
<gene>
    <name evidence="6" type="primary">tssI</name>
    <name evidence="6" type="ORF">PZA18_16320</name>
</gene>
<evidence type="ECO:0000259" key="5">
    <source>
        <dbReference type="Pfam" id="PF22178"/>
    </source>
</evidence>
<feature type="domain" description="Gp5/Type VI secretion system Vgr protein OB-fold" evidence="4">
    <location>
        <begin position="381"/>
        <end position="448"/>
    </location>
</feature>
<dbReference type="RefSeq" id="WP_284101928.1">
    <property type="nucleotide sequence ID" value="NZ_JARRAF010000021.1"/>
</dbReference>
<accession>A0ABT7E007</accession>
<dbReference type="PANTHER" id="PTHR32305">
    <property type="match status" value="1"/>
</dbReference>
<keyword evidence="3" id="KW-0964">Secreted</keyword>
<reference evidence="6" key="1">
    <citation type="submission" date="2023-03" db="EMBL/GenBank/DDBJ databases">
        <title>Chitinimonas shenzhenensis gen. nov., sp. nov., a novel member of family Burkholderiaceae isolated from activated sludge collected in Shen Zhen, China.</title>
        <authorList>
            <person name="Wang X."/>
        </authorList>
    </citation>
    <scope>NUCLEOTIDE SEQUENCE</scope>
    <source>
        <strain evidence="6">DQS-5</strain>
    </source>
</reference>
<dbReference type="SUPFAM" id="SSF69279">
    <property type="entry name" value="Phage tail proteins"/>
    <property type="match status" value="2"/>
</dbReference>
<name>A0ABT7E007_9NEIS</name>
<dbReference type="Gene3D" id="4.10.220.110">
    <property type="match status" value="1"/>
</dbReference>
<evidence type="ECO:0000256" key="2">
    <source>
        <dbReference type="ARBA" id="ARBA00005558"/>
    </source>
</evidence>
<dbReference type="Gene3D" id="2.40.50.230">
    <property type="entry name" value="Gp5 N-terminal domain"/>
    <property type="match status" value="1"/>
</dbReference>
<dbReference type="InterPro" id="IPR037026">
    <property type="entry name" value="Vgr_OB-fold_dom_sf"/>
</dbReference>
<organism evidence="6 7">
    <name type="scientific">Parachitinimonas caeni</name>
    <dbReference type="NCBI Taxonomy" id="3031301"/>
    <lineage>
        <taxon>Bacteria</taxon>
        <taxon>Pseudomonadati</taxon>
        <taxon>Pseudomonadota</taxon>
        <taxon>Betaproteobacteria</taxon>
        <taxon>Neisseriales</taxon>
        <taxon>Chitinibacteraceae</taxon>
        <taxon>Parachitinimonas</taxon>
    </lineage>
</organism>
<proteinExistence type="inferred from homology"/>
<dbReference type="Gene3D" id="3.55.50.10">
    <property type="entry name" value="Baseplate protein-like domains"/>
    <property type="match status" value="1"/>
</dbReference>
<dbReference type="PANTHER" id="PTHR32305:SF15">
    <property type="entry name" value="PROTEIN RHSA-RELATED"/>
    <property type="match status" value="1"/>
</dbReference>
<evidence type="ECO:0000313" key="7">
    <source>
        <dbReference type="Proteomes" id="UP001172778"/>
    </source>
</evidence>
<dbReference type="SUPFAM" id="SSF69349">
    <property type="entry name" value="Phage fibre proteins"/>
    <property type="match status" value="2"/>
</dbReference>
<dbReference type="Pfam" id="PF05954">
    <property type="entry name" value="Phage_GPD"/>
    <property type="match status" value="1"/>
</dbReference>
<sequence length="749" mass="83388">MRPLRLHTPLGDDALLFRSMTLRDALSTVFEAEIEVLSKKPDINFEALLGHPVSLDIELQDGSERQICGHVTRFALIGREGDYHRYHASVRPWLWFLSRTTDCRVFQNLTVPEIIKQVFGDHGVAVFKDRLTASYPQRVYTIQYRESDLNFVSRLMEEEGIYYYFEHGGGKHTLVLADGIASHSPAPGFEQVPFYLGGQDGGMTVNREHMAHWRTEKSVQPADYVLNDYDFLKPKADLKVKAIVDREHPQAKHEIYDYPGQYVDPGVGEHYARVRIDELQARHERVVGQGPVRGLPVGYLFSLTEHPRGDQNRQYLVAQATLHLSESDYRSGGGEWEAQVDIQALPSNLPFRPERTTPKPIVQGPQTAVIVGPAGEEIWTDEHARVKVQFHWDRRGKKNDQSSCWVRVSQPWAGQNFGMVAIPRIGQEVVVSFLEGDPDQPLITGRVYNADQMPPWDLPGNKTQSGILSRSSQGGHYDHANALRFEDKKGAEEVWLHAEKDQRIEVEHDESHWVGNDRRKTIDRDETTIVHRHRTETVDGNETITVHQNRTETVDHNETISIGDNRTETVGKNETVTIGKNQTFDVGQSRTKSVGKHEVDSIGRNWSINVGRFKTETVALAYMQNVGLGKMVNIGAAYNLNVGAMMITNVGMSRSDSVGADHSQSVGANKTLTVGKTLTVAAGGGGEAGGSSGGAASQLVMNDESITLQVGQSKLQLLKDGTVLLNGTKVHMEAKGEFVVIGSPVQHNP</sequence>
<feature type="domain" description="Gp5/Type VI secretion system Vgr C-terminal trimerisation" evidence="5">
    <location>
        <begin position="465"/>
        <end position="578"/>
    </location>
</feature>
<dbReference type="InterPro" id="IPR050708">
    <property type="entry name" value="T6SS_VgrG/RHS"/>
</dbReference>
<protein>
    <submittedName>
        <fullName evidence="6">Type VI secretion system tip protein TssI/VgrG</fullName>
    </submittedName>
</protein>
<dbReference type="InterPro" id="IPR006531">
    <property type="entry name" value="Gp5/Vgr_OB"/>
</dbReference>
<evidence type="ECO:0000259" key="4">
    <source>
        <dbReference type="Pfam" id="PF04717"/>
    </source>
</evidence>
<dbReference type="NCBIfam" id="TIGR01646">
    <property type="entry name" value="vgr_GE"/>
    <property type="match status" value="1"/>
</dbReference>
<evidence type="ECO:0000256" key="1">
    <source>
        <dbReference type="ARBA" id="ARBA00004613"/>
    </source>
</evidence>
<evidence type="ECO:0000256" key="3">
    <source>
        <dbReference type="ARBA" id="ARBA00022525"/>
    </source>
</evidence>
<dbReference type="InterPro" id="IPR054030">
    <property type="entry name" value="Gp5_Vgr_C"/>
</dbReference>
<evidence type="ECO:0000313" key="6">
    <source>
        <dbReference type="EMBL" id="MDK2125621.1"/>
    </source>
</evidence>
<comment type="similarity">
    <text evidence="2">Belongs to the VgrG protein family.</text>
</comment>
<dbReference type="Gene3D" id="2.30.110.50">
    <property type="match status" value="1"/>
</dbReference>
<dbReference type="Proteomes" id="UP001172778">
    <property type="component" value="Unassembled WGS sequence"/>
</dbReference>
<comment type="subcellular location">
    <subcellularLocation>
        <location evidence="1">Secreted</location>
    </subcellularLocation>
</comment>
<dbReference type="Pfam" id="PF22178">
    <property type="entry name" value="Gp5_trimer_C"/>
    <property type="match status" value="1"/>
</dbReference>
<dbReference type="EMBL" id="JARRAF010000021">
    <property type="protein sequence ID" value="MDK2125621.1"/>
    <property type="molecule type" value="Genomic_DNA"/>
</dbReference>
<dbReference type="NCBIfam" id="TIGR03361">
    <property type="entry name" value="VI_Rhs_Vgr"/>
    <property type="match status" value="1"/>
</dbReference>
<dbReference type="InterPro" id="IPR006533">
    <property type="entry name" value="T6SS_Vgr_RhsGE"/>
</dbReference>
<comment type="caution">
    <text evidence="6">The sequence shown here is derived from an EMBL/GenBank/DDBJ whole genome shotgun (WGS) entry which is preliminary data.</text>
</comment>